<dbReference type="Proteomes" id="UP000192578">
    <property type="component" value="Unassembled WGS sequence"/>
</dbReference>
<feature type="compositionally biased region" description="Polar residues" evidence="1">
    <location>
        <begin position="86"/>
        <end position="98"/>
    </location>
</feature>
<feature type="compositionally biased region" description="Polar residues" evidence="1">
    <location>
        <begin position="203"/>
        <end position="215"/>
    </location>
</feature>
<name>A0A1W0WGP6_HYPEX</name>
<dbReference type="EMBL" id="MTYJ01000105">
    <property type="protein sequence ID" value="OQV14375.1"/>
    <property type="molecule type" value="Genomic_DNA"/>
</dbReference>
<evidence type="ECO:0000313" key="3">
    <source>
        <dbReference type="Proteomes" id="UP000192578"/>
    </source>
</evidence>
<dbReference type="AlphaFoldDB" id="A0A1W0WGP6"/>
<proteinExistence type="predicted"/>
<organism evidence="2 3">
    <name type="scientific">Hypsibius exemplaris</name>
    <name type="common">Freshwater tardigrade</name>
    <dbReference type="NCBI Taxonomy" id="2072580"/>
    <lineage>
        <taxon>Eukaryota</taxon>
        <taxon>Metazoa</taxon>
        <taxon>Ecdysozoa</taxon>
        <taxon>Tardigrada</taxon>
        <taxon>Eutardigrada</taxon>
        <taxon>Parachela</taxon>
        <taxon>Hypsibioidea</taxon>
        <taxon>Hypsibiidae</taxon>
        <taxon>Hypsibius</taxon>
    </lineage>
</organism>
<evidence type="ECO:0000313" key="2">
    <source>
        <dbReference type="EMBL" id="OQV14375.1"/>
    </source>
</evidence>
<reference evidence="3" key="1">
    <citation type="submission" date="2017-01" db="EMBL/GenBank/DDBJ databases">
        <title>Comparative genomics of anhydrobiosis in the tardigrade Hypsibius dujardini.</title>
        <authorList>
            <person name="Yoshida Y."/>
            <person name="Koutsovoulos G."/>
            <person name="Laetsch D."/>
            <person name="Stevens L."/>
            <person name="Kumar S."/>
            <person name="Horikawa D."/>
            <person name="Ishino K."/>
            <person name="Komine S."/>
            <person name="Tomita M."/>
            <person name="Blaxter M."/>
            <person name="Arakawa K."/>
        </authorList>
    </citation>
    <scope>NUCLEOTIDE SEQUENCE [LARGE SCALE GENOMIC DNA]</scope>
    <source>
        <strain evidence="3">Z151</strain>
    </source>
</reference>
<accession>A0A1W0WGP6</accession>
<feature type="region of interest" description="Disordered" evidence="1">
    <location>
        <begin position="196"/>
        <end position="215"/>
    </location>
</feature>
<gene>
    <name evidence="2" type="ORF">BV898_11355</name>
</gene>
<keyword evidence="3" id="KW-1185">Reference proteome</keyword>
<sequence length="215" mass="23401">MKCKGPFLWFLQLLKNTWRFLFGRKRAGSGSSHVQQSSSSSSKSAVLTGITVESLSPGTSSGLQLANEDTWNSDGQQLSPVRKSFHPSQSLPQQQTAGSRAVSAADVWRQSLLQQKAAPPPEPAEEPNFFDNMAPTVHKQKIVRLRTAADESAAQSSRLAFNAAAAAPVNQFSDWTDNEAPASNWETGIDDLDLKEIRKAQRKAQSSSTPSGRFN</sequence>
<comment type="caution">
    <text evidence="2">The sequence shown here is derived from an EMBL/GenBank/DDBJ whole genome shotgun (WGS) entry which is preliminary data.</text>
</comment>
<evidence type="ECO:0008006" key="4">
    <source>
        <dbReference type="Google" id="ProtNLM"/>
    </source>
</evidence>
<feature type="region of interest" description="Disordered" evidence="1">
    <location>
        <begin position="56"/>
        <end position="102"/>
    </location>
</feature>
<evidence type="ECO:0000256" key="1">
    <source>
        <dbReference type="SAM" id="MobiDB-lite"/>
    </source>
</evidence>
<feature type="compositionally biased region" description="Polar residues" evidence="1">
    <location>
        <begin position="56"/>
        <end position="79"/>
    </location>
</feature>
<protein>
    <recommendedName>
        <fullName evidence="4">Receptor-binding cancer antigen expressed on SiSo cells</fullName>
    </recommendedName>
</protein>